<evidence type="ECO:0000256" key="2">
    <source>
        <dbReference type="ARBA" id="ARBA00014171"/>
    </source>
</evidence>
<dbReference type="InterPro" id="IPR007216">
    <property type="entry name" value="CNOT9"/>
</dbReference>
<dbReference type="AlphaFoldDB" id="A0A1I8FNU0"/>
<dbReference type="InterPro" id="IPR011989">
    <property type="entry name" value="ARM-like"/>
</dbReference>
<dbReference type="PANTHER" id="PTHR12262">
    <property type="entry name" value="CCR4-NOT TRANSCRIPTION COMPLEX SUBUNIT 9"/>
    <property type="match status" value="1"/>
</dbReference>
<protein>
    <recommendedName>
        <fullName evidence="2">CCR4-NOT transcription complex subunit 9</fullName>
    </recommendedName>
    <alternativeName>
        <fullName evidence="3">Cell differentiation protein RQCD1 homolog</fullName>
    </alternativeName>
</protein>
<dbReference type="GO" id="GO:0006402">
    <property type="term" value="P:mRNA catabolic process"/>
    <property type="evidence" value="ECO:0007669"/>
    <property type="project" value="InterPro"/>
</dbReference>
<keyword evidence="4" id="KW-1185">Reference proteome</keyword>
<dbReference type="Pfam" id="PF04078">
    <property type="entry name" value="Rcd1"/>
    <property type="match status" value="1"/>
</dbReference>
<dbReference type="WBParaSite" id="maker-unitig_40479-snap-gene-0.2-mRNA-1">
    <property type="protein sequence ID" value="maker-unitig_40479-snap-gene-0.2-mRNA-1"/>
    <property type="gene ID" value="maker-unitig_40479-snap-gene-0.2"/>
</dbReference>
<proteinExistence type="predicted"/>
<accession>A0A1I8FNU0</accession>
<dbReference type="GO" id="GO:0000932">
    <property type="term" value="C:P-body"/>
    <property type="evidence" value="ECO:0007669"/>
    <property type="project" value="UniProtKB-SubCell"/>
</dbReference>
<dbReference type="GO" id="GO:0030014">
    <property type="term" value="C:CCR4-NOT complex"/>
    <property type="evidence" value="ECO:0007669"/>
    <property type="project" value="InterPro"/>
</dbReference>
<evidence type="ECO:0000256" key="3">
    <source>
        <dbReference type="ARBA" id="ARBA00030283"/>
    </source>
</evidence>
<evidence type="ECO:0000313" key="5">
    <source>
        <dbReference type="WBParaSite" id="maker-unitig_40479-snap-gene-0.2-mRNA-1"/>
    </source>
</evidence>
<reference evidence="5" key="1">
    <citation type="submission" date="2016-11" db="UniProtKB">
        <authorList>
            <consortium name="WormBaseParasite"/>
        </authorList>
    </citation>
    <scope>IDENTIFICATION</scope>
</reference>
<dbReference type="Gene3D" id="1.25.10.10">
    <property type="entry name" value="Leucine-rich Repeat Variant"/>
    <property type="match status" value="1"/>
</dbReference>
<evidence type="ECO:0000313" key="4">
    <source>
        <dbReference type="Proteomes" id="UP000095280"/>
    </source>
</evidence>
<comment type="subcellular location">
    <subcellularLocation>
        <location evidence="1">Cytoplasm</location>
        <location evidence="1">P-body</location>
    </subcellularLocation>
</comment>
<sequence>MQNAMALPAVSGCTPSHLGGCVLTCSWCYYLFPFLSNHPQHQPADPRPAEFLRLTALGVIGAFWQNLVPLCLRADGLCSELSRTVATFVVQKVLQDPAGLPTWFEQGYARVWLASGVRCGVNPSARLFEAQLAKPESYLAQSSKTNSLLSRMQLQLARIPGLDELHWHADVLQQELGYPPHSSRFLAPASRPASGAHHHFVHLMVVDVVHQAHFHVAADQLAPASRARSNAASRIFLARRRSSSGMLQPELCCQDVDKHDGVVGVANVLQVPAEYPGIHKQI</sequence>
<organism evidence="4 5">
    <name type="scientific">Macrostomum lignano</name>
    <dbReference type="NCBI Taxonomy" id="282301"/>
    <lineage>
        <taxon>Eukaryota</taxon>
        <taxon>Metazoa</taxon>
        <taxon>Spiralia</taxon>
        <taxon>Lophotrochozoa</taxon>
        <taxon>Platyhelminthes</taxon>
        <taxon>Rhabditophora</taxon>
        <taxon>Macrostomorpha</taxon>
        <taxon>Macrostomida</taxon>
        <taxon>Macrostomidae</taxon>
        <taxon>Macrostomum</taxon>
    </lineage>
</organism>
<name>A0A1I8FNU0_9PLAT</name>
<evidence type="ECO:0000256" key="1">
    <source>
        <dbReference type="ARBA" id="ARBA00004201"/>
    </source>
</evidence>
<dbReference type="Proteomes" id="UP000095280">
    <property type="component" value="Unplaced"/>
</dbReference>